<dbReference type="GeneID" id="63714341"/>
<dbReference type="PROSITE" id="PS00086">
    <property type="entry name" value="CYTOCHROME_P450"/>
    <property type="match status" value="1"/>
</dbReference>
<comment type="cofactor">
    <cofactor evidence="1">
        <name>FAD</name>
        <dbReference type="ChEBI" id="CHEBI:57692"/>
    </cofactor>
</comment>
<dbReference type="GO" id="GO:0016705">
    <property type="term" value="F:oxidoreductase activity, acting on paired donors, with incorporation or reduction of molecular oxygen"/>
    <property type="evidence" value="ECO:0007669"/>
    <property type="project" value="InterPro"/>
</dbReference>
<protein>
    <submittedName>
        <fullName evidence="10">Cytochrome P450 monooxygenase</fullName>
    </submittedName>
</protein>
<dbReference type="STRING" id="98403.A0A151GU12"/>
<dbReference type="SUPFAM" id="SSF48264">
    <property type="entry name" value="Cytochrome P450"/>
    <property type="match status" value="1"/>
</dbReference>
<keyword evidence="7" id="KW-0408">Iron</keyword>
<dbReference type="AlphaFoldDB" id="A0A151GU12"/>
<dbReference type="InterPro" id="IPR050562">
    <property type="entry name" value="FAD_mOase_fung"/>
</dbReference>
<evidence type="ECO:0000256" key="5">
    <source>
        <dbReference type="ARBA" id="ARBA00022827"/>
    </source>
</evidence>
<dbReference type="PANTHER" id="PTHR47356">
    <property type="entry name" value="FAD-DEPENDENT MONOOXYGENASE ASQG-RELATED"/>
    <property type="match status" value="1"/>
</dbReference>
<keyword evidence="5" id="KW-0274">FAD</keyword>
<dbReference type="GO" id="GO:0020037">
    <property type="term" value="F:heme binding"/>
    <property type="evidence" value="ECO:0007669"/>
    <property type="project" value="InterPro"/>
</dbReference>
<dbReference type="InterPro" id="IPR001128">
    <property type="entry name" value="Cyt_P450"/>
</dbReference>
<evidence type="ECO:0000256" key="8">
    <source>
        <dbReference type="ARBA" id="ARBA00023033"/>
    </source>
</evidence>
<dbReference type="InterPro" id="IPR002938">
    <property type="entry name" value="FAD-bd"/>
</dbReference>
<feature type="domain" description="FAD-binding" evidence="9">
    <location>
        <begin position="4"/>
        <end position="349"/>
    </location>
</feature>
<proteinExistence type="inferred from homology"/>
<organism evidence="10 11">
    <name type="scientific">Drechmeria coniospora</name>
    <name type="common">Nematophagous fungus</name>
    <name type="synonym">Meria coniospora</name>
    <dbReference type="NCBI Taxonomy" id="98403"/>
    <lineage>
        <taxon>Eukaryota</taxon>
        <taxon>Fungi</taxon>
        <taxon>Dikarya</taxon>
        <taxon>Ascomycota</taxon>
        <taxon>Pezizomycotina</taxon>
        <taxon>Sordariomycetes</taxon>
        <taxon>Hypocreomycetidae</taxon>
        <taxon>Hypocreales</taxon>
        <taxon>Ophiocordycipitaceae</taxon>
        <taxon>Drechmeria</taxon>
    </lineage>
</organism>
<keyword evidence="11" id="KW-1185">Reference proteome</keyword>
<keyword evidence="8 10" id="KW-0503">Monooxygenase</keyword>
<gene>
    <name evidence="10" type="ORF">DCS_01698</name>
</gene>
<evidence type="ECO:0000256" key="7">
    <source>
        <dbReference type="ARBA" id="ARBA00023004"/>
    </source>
</evidence>
<evidence type="ECO:0000256" key="3">
    <source>
        <dbReference type="ARBA" id="ARBA00022630"/>
    </source>
</evidence>
<dbReference type="Gene3D" id="1.10.630.10">
    <property type="entry name" value="Cytochrome P450"/>
    <property type="match status" value="1"/>
</dbReference>
<reference evidence="10 11" key="1">
    <citation type="journal article" date="2016" name="Sci. Rep.">
        <title>Insights into Adaptations to a Near-Obligate Nematode Endoparasitic Lifestyle from the Finished Genome of Drechmeria coniospora.</title>
        <authorList>
            <person name="Zhang L."/>
            <person name="Zhou Z."/>
            <person name="Guo Q."/>
            <person name="Fokkens L."/>
            <person name="Miskei M."/>
            <person name="Pocsi I."/>
            <person name="Zhang W."/>
            <person name="Chen M."/>
            <person name="Wang L."/>
            <person name="Sun Y."/>
            <person name="Donzelli B.G."/>
            <person name="Gibson D.M."/>
            <person name="Nelson D.R."/>
            <person name="Luo J.G."/>
            <person name="Rep M."/>
            <person name="Liu H."/>
            <person name="Yang S."/>
            <person name="Wang J."/>
            <person name="Krasnoff S.B."/>
            <person name="Xu Y."/>
            <person name="Molnar I."/>
            <person name="Lin M."/>
        </authorList>
    </citation>
    <scope>NUCLEOTIDE SEQUENCE [LARGE SCALE GENOMIC DNA]</scope>
    <source>
        <strain evidence="10 11">ARSEF 6962</strain>
    </source>
</reference>
<dbReference type="CDD" id="cd11041">
    <property type="entry name" value="CYP503A1-like"/>
    <property type="match status" value="1"/>
</dbReference>
<evidence type="ECO:0000256" key="2">
    <source>
        <dbReference type="ARBA" id="ARBA00007992"/>
    </source>
</evidence>
<evidence type="ECO:0000313" key="11">
    <source>
        <dbReference type="Proteomes" id="UP000076580"/>
    </source>
</evidence>
<dbReference type="Pfam" id="PF01494">
    <property type="entry name" value="FAD_binding_3"/>
    <property type="match status" value="1"/>
</dbReference>
<dbReference type="Proteomes" id="UP000076580">
    <property type="component" value="Chromosome 01"/>
</dbReference>
<evidence type="ECO:0000259" key="9">
    <source>
        <dbReference type="Pfam" id="PF01494"/>
    </source>
</evidence>
<dbReference type="InterPro" id="IPR036396">
    <property type="entry name" value="Cyt_P450_sf"/>
</dbReference>
<dbReference type="RefSeq" id="XP_040659913.1">
    <property type="nucleotide sequence ID" value="XM_040799030.1"/>
</dbReference>
<dbReference type="SUPFAM" id="SSF51905">
    <property type="entry name" value="FAD/NAD(P)-binding domain"/>
    <property type="match status" value="1"/>
</dbReference>
<comment type="similarity">
    <text evidence="2">Belongs to the paxM FAD-dependent monooxygenase family.</text>
</comment>
<dbReference type="PRINTS" id="PR00420">
    <property type="entry name" value="RNGMNOXGNASE"/>
</dbReference>
<name>A0A151GU12_DRECN</name>
<dbReference type="Gene3D" id="3.50.50.60">
    <property type="entry name" value="FAD/NAD(P)-binding domain"/>
    <property type="match status" value="1"/>
</dbReference>
<dbReference type="InterPro" id="IPR017972">
    <property type="entry name" value="Cyt_P450_CS"/>
</dbReference>
<comment type="caution">
    <text evidence="10">The sequence shown here is derived from an EMBL/GenBank/DDBJ whole genome shotgun (WGS) entry which is preliminary data.</text>
</comment>
<evidence type="ECO:0000256" key="4">
    <source>
        <dbReference type="ARBA" id="ARBA00022723"/>
    </source>
</evidence>
<dbReference type="GO" id="GO:0071949">
    <property type="term" value="F:FAD binding"/>
    <property type="evidence" value="ECO:0007669"/>
    <property type="project" value="InterPro"/>
</dbReference>
<sequence length="850" mass="95679">MSEFKVLIVGGSVAGLTLAHCLEKLDIRYEILEKHDEIAPQVGASVGIMPNGALILDQLGLFDDIESVIEPLEMAKIRYPDGFYFKSEYPLTMRAYFGYPISFLERQKFLSILYSKLHHKDRVHTGQKVLSVRDCGSHAVMKTADTEYTGHLVVGADGVHSIVRSELWKLANKFKAGTFQEDEKNALKVEYACIYGISTRVPGVKDGVQLSLISRGVTIHIFNGTNCKVFWFVIVRLEKNDVGSDRPRYDDMHARKICDSLQREKVDADLTFGDVWVNCDIFKMTPLEEGLYERWHFGRLFCIGDAVHKLTPNLGQGANLAIEDAAALANALCKANLGEAMLEAASMERLTRWVKWKKTILDVIPSCVLFVRNLPLQHHQNITMLSEHVLDLGGVWPKIWLAGGIIAAVAFIRHFDYEKKELQFKWLLPGQHHLVERIPNSVIAKALSWQRSRASNPDDAFFREFSGEFLQSFDEEVQAIGAQRQLFRVPFFSHAADVTASSGRIAVPCFPMALKVIARLTTKSLFGAPLCRDGKFLELCCHFGSAVPRDAAILRCFPEFSRRFIAPFMAAPRGVHDLQTAVCGEIKARRQRDKNPLKDLLDYSMKWVEEHPENGWEDCHIAEMMSNTVFAALHTSSQLVVHVIFEIATRPDYLAPLREEIKKCFAEHGDGTKAAIDKMYKMDSFIKETQRCNPLDASALARLVLKPYTFTNGLHVPAGCFIFTPNSPLFEDEQYYSNPQVFDGMRFARMREHESTRAASPFTATSEHSMHFGMGRHACPGRFMVSDEVKLVLVHLLTHFDFAIENNGPRPRNVAFGKFMLPDMGAKIWLRRLACDGGDCASGNGDDSCA</sequence>
<dbReference type="EMBL" id="LAYC01000001">
    <property type="protein sequence ID" value="KYK60561.1"/>
    <property type="molecule type" value="Genomic_DNA"/>
</dbReference>
<dbReference type="PANTHER" id="PTHR47356:SF2">
    <property type="entry name" value="FAD-BINDING DOMAIN-CONTAINING PROTEIN-RELATED"/>
    <property type="match status" value="1"/>
</dbReference>
<dbReference type="InParanoid" id="A0A151GU12"/>
<keyword evidence="4" id="KW-0479">Metal-binding</keyword>
<dbReference type="GO" id="GO:0005506">
    <property type="term" value="F:iron ion binding"/>
    <property type="evidence" value="ECO:0007669"/>
    <property type="project" value="InterPro"/>
</dbReference>
<accession>A0A151GU12</accession>
<evidence type="ECO:0000256" key="1">
    <source>
        <dbReference type="ARBA" id="ARBA00001974"/>
    </source>
</evidence>
<dbReference type="InterPro" id="IPR036188">
    <property type="entry name" value="FAD/NAD-bd_sf"/>
</dbReference>
<dbReference type="Pfam" id="PF00067">
    <property type="entry name" value="p450"/>
    <property type="match status" value="1"/>
</dbReference>
<keyword evidence="3" id="KW-0285">Flavoprotein</keyword>
<evidence type="ECO:0000256" key="6">
    <source>
        <dbReference type="ARBA" id="ARBA00023002"/>
    </source>
</evidence>
<evidence type="ECO:0000313" key="10">
    <source>
        <dbReference type="EMBL" id="KYK60561.1"/>
    </source>
</evidence>
<keyword evidence="6" id="KW-0560">Oxidoreductase</keyword>
<dbReference type="GO" id="GO:0004497">
    <property type="term" value="F:monooxygenase activity"/>
    <property type="evidence" value="ECO:0007669"/>
    <property type="project" value="UniProtKB-KW"/>
</dbReference>